<comment type="subunit">
    <text evidence="2">Homodimer.</text>
</comment>
<dbReference type="InterPro" id="IPR015421">
    <property type="entry name" value="PyrdxlP-dep_Trfase_major"/>
</dbReference>
<dbReference type="PANTHER" id="PTHR11751:SF29">
    <property type="entry name" value="ALANINE TRANSAMINASE"/>
    <property type="match status" value="1"/>
</dbReference>
<comment type="cofactor">
    <cofactor evidence="1">
        <name>pyridoxal 5'-phosphate</name>
        <dbReference type="ChEBI" id="CHEBI:597326"/>
    </cofactor>
</comment>
<dbReference type="InterPro" id="IPR015424">
    <property type="entry name" value="PyrdxlP-dep_Trfase"/>
</dbReference>
<evidence type="ECO:0000259" key="10">
    <source>
        <dbReference type="Pfam" id="PF00155"/>
    </source>
</evidence>
<sequence length="558" mass="61532">MHTSLAIRERDSSRLRKFNRNSNVSRLVYKCPRAVVVDRSVQRNLKKPLPRTNITSNTTPISNLGINIPEMAPKTSDYLNIKSINECVVATEYAVRGEIVSIAQEMAKVIDAKGKDSGYPFEKIVWCNIGNPHILGQKPITYFRQVLALCEYPALLENPAISQIFPSDVIERANLILKNIPGGVGAYSESAGAFIVRKLVAEAVQRRDGVFCDPDNLFMTDGASPAVHYMMDLLLREDSNDGLMVPIPQYPLYSATLTLYGGHLVPYHLNESSGWSLDVDVLRKNLYAAREKGVCVRGLVVINPGNPTGQCLSDKNIVDIVHFCYDEGLVLIADEVYQTNIYVDDKDFNSFRSVAHREGLLEKLPVVSLHSISKGFVGECGRRGGYMEVTGFPNDVKEQIIKLASINLCPNLSGQICCALMMNPPKEGEPSYELYASERDAILGSLRRRAQVLVSGLRKLEGVTCNDAEGALYAFPCIKLPAQAVAEAKRIGKQPDWLYSREMLDATGIVVVPGSGFGQEDGTYHFRTTFLPSEGDIGSVVDLLSVFHAKFLTKYGGL</sequence>
<comment type="similarity">
    <text evidence="8">Belongs to the class-I pyridoxal-phosphate-dependent aminotransferase family. Alanine aminotransferase subfamily.</text>
</comment>
<protein>
    <recommendedName>
        <fullName evidence="9">alanine transaminase</fullName>
        <ecNumber evidence="9">2.6.1.2</ecNumber>
    </recommendedName>
</protein>
<dbReference type="GO" id="GO:0030170">
    <property type="term" value="F:pyridoxal phosphate binding"/>
    <property type="evidence" value="ECO:0007669"/>
    <property type="project" value="InterPro"/>
</dbReference>
<evidence type="ECO:0000256" key="8">
    <source>
        <dbReference type="ARBA" id="ARBA00025785"/>
    </source>
</evidence>
<dbReference type="FunFam" id="3.90.1150.10:FF:000151">
    <property type="entry name" value="Alanine aminotransferase 2"/>
    <property type="match status" value="1"/>
</dbReference>
<evidence type="ECO:0000256" key="7">
    <source>
        <dbReference type="ARBA" id="ARBA00025709"/>
    </source>
</evidence>
<evidence type="ECO:0000256" key="5">
    <source>
        <dbReference type="ARBA" id="ARBA00022898"/>
    </source>
</evidence>
<dbReference type="UniPathway" id="UPA00322"/>
<dbReference type="InterPro" id="IPR015422">
    <property type="entry name" value="PyrdxlP-dep_Trfase_small"/>
</dbReference>
<keyword evidence="5" id="KW-0663">Pyridoxal phosphate</keyword>
<dbReference type="Gene3D" id="3.40.640.10">
    <property type="entry name" value="Type I PLP-dependent aspartate aminotransferase-like (Major domain)"/>
    <property type="match status" value="1"/>
</dbReference>
<dbReference type="Pfam" id="PF00155">
    <property type="entry name" value="Aminotran_1_2"/>
    <property type="match status" value="1"/>
</dbReference>
<dbReference type="Gene3D" id="1.10.287.1970">
    <property type="match status" value="1"/>
</dbReference>
<dbReference type="CDD" id="cd00609">
    <property type="entry name" value="AAT_like"/>
    <property type="match status" value="1"/>
</dbReference>
<comment type="pathway">
    <text evidence="6">Amino-acid degradation; L-alanine degradation via transaminase pathway; pyruvate from L-alanine: step 1/1.</text>
</comment>
<evidence type="ECO:0000313" key="11">
    <source>
        <dbReference type="EMBL" id="CAD8771463.1"/>
    </source>
</evidence>
<dbReference type="SUPFAM" id="SSF53383">
    <property type="entry name" value="PLP-dependent transferases"/>
    <property type="match status" value="1"/>
</dbReference>
<dbReference type="InterPro" id="IPR045088">
    <property type="entry name" value="ALAT1/2-like"/>
</dbReference>
<keyword evidence="3" id="KW-0032">Aminotransferase</keyword>
<gene>
    <name evidence="11" type="ORF">PPAR00522_LOCUS7866</name>
</gene>
<dbReference type="FunFam" id="3.40.640.10:FF:000012">
    <property type="entry name" value="alanine aminotransferase 2"/>
    <property type="match status" value="1"/>
</dbReference>
<dbReference type="AlphaFoldDB" id="A0A7S0UTI2"/>
<dbReference type="Gene3D" id="3.90.1150.10">
    <property type="entry name" value="Aspartate Aminotransferase, domain 1"/>
    <property type="match status" value="1"/>
</dbReference>
<dbReference type="GO" id="GO:0004021">
    <property type="term" value="F:L-alanine:2-oxoglutarate aminotransferase activity"/>
    <property type="evidence" value="ECO:0007669"/>
    <property type="project" value="UniProtKB-EC"/>
</dbReference>
<dbReference type="EC" id="2.6.1.2" evidence="9"/>
<dbReference type="GO" id="GO:0042853">
    <property type="term" value="P:L-alanine catabolic process"/>
    <property type="evidence" value="ECO:0007669"/>
    <property type="project" value="UniProtKB-UniPathway"/>
</dbReference>
<proteinExistence type="inferred from homology"/>
<dbReference type="FunFam" id="1.10.287.1970:FF:000001">
    <property type="entry name" value="Alanine aminotransferase 2"/>
    <property type="match status" value="1"/>
</dbReference>
<reference evidence="11" key="1">
    <citation type="submission" date="2021-01" db="EMBL/GenBank/DDBJ databases">
        <authorList>
            <person name="Corre E."/>
            <person name="Pelletier E."/>
            <person name="Niang G."/>
            <person name="Scheremetjew M."/>
            <person name="Finn R."/>
            <person name="Kale V."/>
            <person name="Holt S."/>
            <person name="Cochrane G."/>
            <person name="Meng A."/>
            <person name="Brown T."/>
            <person name="Cohen L."/>
        </authorList>
    </citation>
    <scope>NUCLEOTIDE SEQUENCE</scope>
    <source>
        <strain evidence="11">SAG 63-3</strain>
    </source>
</reference>
<evidence type="ECO:0000256" key="6">
    <source>
        <dbReference type="ARBA" id="ARBA00025708"/>
    </source>
</evidence>
<organism evidence="11">
    <name type="scientific">Polytomella parva</name>
    <dbReference type="NCBI Taxonomy" id="51329"/>
    <lineage>
        <taxon>Eukaryota</taxon>
        <taxon>Viridiplantae</taxon>
        <taxon>Chlorophyta</taxon>
        <taxon>core chlorophytes</taxon>
        <taxon>Chlorophyceae</taxon>
        <taxon>CS clade</taxon>
        <taxon>Chlamydomonadales</taxon>
        <taxon>Chlamydomonadaceae</taxon>
        <taxon>Polytomella</taxon>
    </lineage>
</organism>
<dbReference type="InterPro" id="IPR004839">
    <property type="entry name" value="Aminotransferase_I/II_large"/>
</dbReference>
<evidence type="ECO:0000256" key="3">
    <source>
        <dbReference type="ARBA" id="ARBA00022576"/>
    </source>
</evidence>
<comment type="pathway">
    <text evidence="7">Photosynthesis; C4 acid pathway.</text>
</comment>
<dbReference type="UniPathway" id="UPA00528">
    <property type="reaction ID" value="UER00586"/>
</dbReference>
<evidence type="ECO:0000256" key="9">
    <source>
        <dbReference type="ARBA" id="ARBA00026106"/>
    </source>
</evidence>
<keyword evidence="4" id="KW-0808">Transferase</keyword>
<name>A0A7S0UTI2_9CHLO</name>
<accession>A0A7S0UTI2</accession>
<evidence type="ECO:0000256" key="4">
    <source>
        <dbReference type="ARBA" id="ARBA00022679"/>
    </source>
</evidence>
<dbReference type="EMBL" id="HBFM01012540">
    <property type="protein sequence ID" value="CAD8771463.1"/>
    <property type="molecule type" value="Transcribed_RNA"/>
</dbReference>
<evidence type="ECO:0000256" key="2">
    <source>
        <dbReference type="ARBA" id="ARBA00011738"/>
    </source>
</evidence>
<evidence type="ECO:0000256" key="1">
    <source>
        <dbReference type="ARBA" id="ARBA00001933"/>
    </source>
</evidence>
<feature type="domain" description="Aminotransferase class I/classII large" evidence="10">
    <location>
        <begin position="170"/>
        <end position="533"/>
    </location>
</feature>
<dbReference type="PANTHER" id="PTHR11751">
    <property type="entry name" value="ALANINE AMINOTRANSFERASE"/>
    <property type="match status" value="1"/>
</dbReference>